<gene>
    <name evidence="3" type="ORF">Metal_3109</name>
</gene>
<feature type="domain" description="ImpA N-terminal" evidence="2">
    <location>
        <begin position="8"/>
        <end position="129"/>
    </location>
</feature>
<dbReference type="eggNOG" id="COG3515">
    <property type="taxonomic scope" value="Bacteria"/>
</dbReference>
<dbReference type="Pfam" id="PF06812">
    <property type="entry name" value="ImpA_N"/>
    <property type="match status" value="1"/>
</dbReference>
<proteinExistence type="predicted"/>
<dbReference type="RefSeq" id="WP_005373625.1">
    <property type="nucleotide sequence ID" value="NZ_CM001475.1"/>
</dbReference>
<keyword evidence="4" id="KW-1185">Reference proteome</keyword>
<dbReference type="STRING" id="686340.Metal_3109"/>
<evidence type="ECO:0000259" key="2">
    <source>
        <dbReference type="Pfam" id="PF06812"/>
    </source>
</evidence>
<dbReference type="EMBL" id="CM001475">
    <property type="protein sequence ID" value="EIC30787.1"/>
    <property type="molecule type" value="Genomic_DNA"/>
</dbReference>
<dbReference type="Proteomes" id="UP000005090">
    <property type="component" value="Chromosome"/>
</dbReference>
<organism evidence="3 4">
    <name type="scientific">Methylomicrobium album BG8</name>
    <dbReference type="NCBI Taxonomy" id="686340"/>
    <lineage>
        <taxon>Bacteria</taxon>
        <taxon>Pseudomonadati</taxon>
        <taxon>Pseudomonadota</taxon>
        <taxon>Gammaproteobacteria</taxon>
        <taxon>Methylococcales</taxon>
        <taxon>Methylococcaceae</taxon>
        <taxon>Methylomicrobium</taxon>
    </lineage>
</organism>
<name>H8GNN1_METAL</name>
<dbReference type="PANTHER" id="PTHR37951">
    <property type="entry name" value="CYTOPLASMIC PROTEIN-RELATED"/>
    <property type="match status" value="1"/>
</dbReference>
<dbReference type="HOGENOM" id="CLU_060104_0_0_6"/>
<evidence type="ECO:0000313" key="4">
    <source>
        <dbReference type="Proteomes" id="UP000005090"/>
    </source>
</evidence>
<dbReference type="PANTHER" id="PTHR37951:SF1">
    <property type="entry name" value="TYPE VI SECRETION SYSTEM COMPONENT TSSA1"/>
    <property type="match status" value="1"/>
</dbReference>
<evidence type="ECO:0000256" key="1">
    <source>
        <dbReference type="SAM" id="MobiDB-lite"/>
    </source>
</evidence>
<sequence>MADLDELLEEISPDSPCGDYLEYDSAYLELAKDIQGKPEDPITGEKAQPPNWRDIQKSALAILKRSKDLQVAVYLTRALIPLEGIPGFRDGLSLLLGLLEKYWVEIHPVLDPDDNLDPTMRINILEELNNFDSVLRPLSLAPLADSKAVGRYSLRDIQISTDKISLPEGETRTDLGVIKAAFQELPPESIAFMYQAIVESVDLVRRLQDFVNIQVGIGNGADLSSLASLLKEMQSAHNQYAPMAAQETAELSGEEEPAGDQASQQANLPRKQNVGVGEINSRQDVLKALDLICKYYRESEPSSPVPILLHRAKRLVTADFMEILQNLLPDAISQMDMIKGPEASE</sequence>
<feature type="region of interest" description="Disordered" evidence="1">
    <location>
        <begin position="244"/>
        <end position="271"/>
    </location>
</feature>
<dbReference type="AlphaFoldDB" id="H8GNN1"/>
<accession>H8GNN1</accession>
<protein>
    <submittedName>
        <fullName evidence="3">Type VI secretion-associated protein, ImpA family</fullName>
    </submittedName>
</protein>
<dbReference type="NCBIfam" id="TIGR03363">
    <property type="entry name" value="VI_chp_8"/>
    <property type="match status" value="1"/>
</dbReference>
<reference evidence="3 4" key="1">
    <citation type="journal article" date="2013" name="Genome Announc.">
        <title>Genome Sequence of the Obligate Gammaproteobacterial Methanotroph Methylomicrobium album Strain BG8.</title>
        <authorList>
            <person name="Kits K.D."/>
            <person name="Kalyuzhnaya M.G."/>
            <person name="Klotz M.G."/>
            <person name="Jetten M.S."/>
            <person name="Op den Camp H.J."/>
            <person name="Vuilleumier S."/>
            <person name="Bringel F."/>
            <person name="Dispirito A.A."/>
            <person name="Murrell J.C."/>
            <person name="Bruce D."/>
            <person name="Cheng J.F."/>
            <person name="Copeland A."/>
            <person name="Goodwin L."/>
            <person name="Hauser L."/>
            <person name="Lajus A."/>
            <person name="Land M.L."/>
            <person name="Lapidus A."/>
            <person name="Lucas S."/>
            <person name="Medigue C."/>
            <person name="Pitluck S."/>
            <person name="Woyke T."/>
            <person name="Zeytun A."/>
            <person name="Stein L.Y."/>
        </authorList>
    </citation>
    <scope>NUCLEOTIDE SEQUENCE [LARGE SCALE GENOMIC DNA]</scope>
    <source>
        <strain evidence="3 4">BG8</strain>
    </source>
</reference>
<evidence type="ECO:0000313" key="3">
    <source>
        <dbReference type="EMBL" id="EIC30787.1"/>
    </source>
</evidence>
<dbReference type="InterPro" id="IPR010657">
    <property type="entry name" value="ImpA_N"/>
</dbReference>
<dbReference type="InterPro" id="IPR017740">
    <property type="entry name" value="TssA-like"/>
</dbReference>